<reference evidence="1 2" key="1">
    <citation type="journal article" date="2023" name="Science">
        <title>Complex scaffold remodeling in plant triterpene biosynthesis.</title>
        <authorList>
            <person name="De La Pena R."/>
            <person name="Hodgson H."/>
            <person name="Liu J.C."/>
            <person name="Stephenson M.J."/>
            <person name="Martin A.C."/>
            <person name="Owen C."/>
            <person name="Harkess A."/>
            <person name="Leebens-Mack J."/>
            <person name="Jimenez L.E."/>
            <person name="Osbourn A."/>
            <person name="Sattely E.S."/>
        </authorList>
    </citation>
    <scope>NUCLEOTIDE SEQUENCE [LARGE SCALE GENOMIC DNA]</scope>
    <source>
        <strain evidence="2">cv. JPN11</strain>
        <tissue evidence="1">Leaf</tissue>
    </source>
</reference>
<accession>A0ACC1XL82</accession>
<evidence type="ECO:0000313" key="2">
    <source>
        <dbReference type="Proteomes" id="UP001164539"/>
    </source>
</evidence>
<dbReference type="EMBL" id="CM051402">
    <property type="protein sequence ID" value="KAJ4711677.1"/>
    <property type="molecule type" value="Genomic_DNA"/>
</dbReference>
<keyword evidence="2" id="KW-1185">Reference proteome</keyword>
<proteinExistence type="predicted"/>
<protein>
    <submittedName>
        <fullName evidence="1">Beta-glucosidase</fullName>
    </submittedName>
</protein>
<organism evidence="1 2">
    <name type="scientific">Melia azedarach</name>
    <name type="common">Chinaberry tree</name>
    <dbReference type="NCBI Taxonomy" id="155640"/>
    <lineage>
        <taxon>Eukaryota</taxon>
        <taxon>Viridiplantae</taxon>
        <taxon>Streptophyta</taxon>
        <taxon>Embryophyta</taxon>
        <taxon>Tracheophyta</taxon>
        <taxon>Spermatophyta</taxon>
        <taxon>Magnoliopsida</taxon>
        <taxon>eudicotyledons</taxon>
        <taxon>Gunneridae</taxon>
        <taxon>Pentapetalae</taxon>
        <taxon>rosids</taxon>
        <taxon>malvids</taxon>
        <taxon>Sapindales</taxon>
        <taxon>Meliaceae</taxon>
        <taxon>Melia</taxon>
    </lineage>
</organism>
<sequence>MEGRKPSIWDTFVMDHPEKILDHSNGDVAIDFYFRYKEDIALMKEVGMDSFRFSISWSRILPNGKISGGVNQQGVAFYDNLIDHLISNGIEPFITLFHWDLPQALNDEYGGFLSPKIVKDFGDFVDFCFKQFGDRVKQWVTLNEPNLFTKGGYAAGTNAPGRCSNYIGNCTAGNSATEPYAVAHHLILCHATAVKLYKEKYQASQKGLIGITLYTFWAVPKFQTVASRDAATRALDFMFGWFFNPITYGDYPKIMRELVGDRLPKFTNSQSKMVKGSIDFLGFNYYSANYADGMTYYSNANLSYTTDNRVNLTTEKNGIPIGQQTGASWIYLYPKGIREILLYIKRKYNSPIIYITENGMADVENSISRPIDNALNDSLRIKYHRLHLSHLLKAINKDGVDVRRYYVWSFLDNFEWSSGYTLRFGITYVDYKDGLKRSFKKSALWFRSFLQKQNNIVSSTAASLKLYSDQ</sequence>
<evidence type="ECO:0000313" key="1">
    <source>
        <dbReference type="EMBL" id="KAJ4711677.1"/>
    </source>
</evidence>
<gene>
    <name evidence="1" type="ORF">OWV82_017657</name>
</gene>
<comment type="caution">
    <text evidence="1">The sequence shown here is derived from an EMBL/GenBank/DDBJ whole genome shotgun (WGS) entry which is preliminary data.</text>
</comment>
<name>A0ACC1XL82_MELAZ</name>
<dbReference type="Proteomes" id="UP001164539">
    <property type="component" value="Chromosome 9"/>
</dbReference>